<dbReference type="EMBL" id="CP009787">
    <property type="protein sequence ID" value="AJJ09765.1"/>
    <property type="molecule type" value="Genomic_DNA"/>
</dbReference>
<dbReference type="Proteomes" id="UP000031914">
    <property type="component" value="Chromosome"/>
</dbReference>
<evidence type="ECO:0000313" key="4">
    <source>
        <dbReference type="Proteomes" id="UP000042054"/>
    </source>
</evidence>
<dbReference type="AlphaFoldDB" id="A0A0U1HQQ3"/>
<dbReference type="EMBL" id="CTKE01000005">
    <property type="protein sequence ID" value="CQI88836.1"/>
    <property type="molecule type" value="Genomic_DNA"/>
</dbReference>
<gene>
    <name evidence="1" type="ORF">CH64_1881</name>
    <name evidence="2" type="ORF">ERS008555_01186</name>
</gene>
<proteinExistence type="predicted"/>
<reference evidence="2 4" key="2">
    <citation type="submission" date="2015-03" db="EMBL/GenBank/DDBJ databases">
        <authorList>
            <person name="Murphy D."/>
        </authorList>
    </citation>
    <scope>NUCLEOTIDE SEQUENCE [LARGE SCALE GENOMIC DNA]</scope>
    <source>
        <strain evidence="2 4">68/02</strain>
    </source>
</reference>
<dbReference type="Proteomes" id="UP000042054">
    <property type="component" value="Unassembled WGS sequence"/>
</dbReference>
<evidence type="ECO:0000313" key="2">
    <source>
        <dbReference type="EMBL" id="CQI88836.1"/>
    </source>
</evidence>
<protein>
    <submittedName>
        <fullName evidence="2">Uncharacterized protein</fullName>
    </submittedName>
</protein>
<dbReference type="KEGG" id="yro:CH64_1881"/>
<organism evidence="2 4">
    <name type="scientific">Yersinia rohdei</name>
    <dbReference type="NCBI Taxonomy" id="29485"/>
    <lineage>
        <taxon>Bacteria</taxon>
        <taxon>Pseudomonadati</taxon>
        <taxon>Pseudomonadota</taxon>
        <taxon>Gammaproteobacteria</taxon>
        <taxon>Enterobacterales</taxon>
        <taxon>Yersiniaceae</taxon>
        <taxon>Yersinia</taxon>
    </lineage>
</organism>
<evidence type="ECO:0000313" key="3">
    <source>
        <dbReference type="Proteomes" id="UP000031914"/>
    </source>
</evidence>
<name>A0A0U1HQQ3_YERRO</name>
<accession>A0A0U1HQQ3</accession>
<keyword evidence="3" id="KW-1185">Reference proteome</keyword>
<sequence>MDLRHSGHLLDCIKCIYKFDASHSLVKEPLSQIVRYRSSISSNDQHHTNVAHNEPN</sequence>
<dbReference type="STRING" id="29485.CH64_1881"/>
<reference evidence="1 3" key="1">
    <citation type="journal article" date="2015" name="Genome Announc.">
        <title>Thirty-Two Complete Genome Assemblies of Nine Yersinia Species, Including Y. pestis, Y. pseudotuberculosis, and Y. enterocolitica.</title>
        <authorList>
            <person name="Johnson S.L."/>
            <person name="Daligault H.E."/>
            <person name="Davenport K.W."/>
            <person name="Jaissle J."/>
            <person name="Frey K.G."/>
            <person name="Ladner J.T."/>
            <person name="Broomall S.M."/>
            <person name="Bishop-Lilly K.A."/>
            <person name="Bruce D.C."/>
            <person name="Coyne S.R."/>
            <person name="Gibbons H.S."/>
            <person name="Lo C.C."/>
            <person name="Munk A.C."/>
            <person name="Rosenzweig C.N."/>
            <person name="Koroleva G.I."/>
            <person name="Palacios G.F."/>
            <person name="Redden C.L."/>
            <person name="Xu Y."/>
            <person name="Minogue T.D."/>
            <person name="Chain P.S."/>
        </authorList>
    </citation>
    <scope>NUCLEOTIDE SEQUENCE [LARGE SCALE GENOMIC DNA]</scope>
    <source>
        <strain evidence="1 3">YRA</strain>
    </source>
</reference>
<evidence type="ECO:0000313" key="1">
    <source>
        <dbReference type="EMBL" id="AJJ09765.1"/>
    </source>
</evidence>